<reference evidence="1 2" key="1">
    <citation type="journal article" date="2003" name="Proc. Natl. Acad. Sci. U.S.A.">
        <title>Complete genome sequence of the marine planctomycete Pirellula sp. strain 1.</title>
        <authorList>
            <person name="Gloeckner F.O."/>
            <person name="Kube M."/>
            <person name="Bauer M."/>
            <person name="Teeling H."/>
            <person name="Lombardot T."/>
            <person name="Ludwig W."/>
            <person name="Gade D."/>
            <person name="Beck A."/>
            <person name="Borzym K."/>
            <person name="Heitmann K."/>
            <person name="Rabus R."/>
            <person name="Schlesner H."/>
            <person name="Amann R."/>
            <person name="Reinhardt R."/>
        </authorList>
    </citation>
    <scope>NUCLEOTIDE SEQUENCE [LARGE SCALE GENOMIC DNA]</scope>
    <source>
        <strain evidence="2">DSM 10527 / NCIMB 13988 / SH1</strain>
    </source>
</reference>
<dbReference type="STRING" id="243090.RB12439"/>
<evidence type="ECO:0000313" key="2">
    <source>
        <dbReference type="Proteomes" id="UP000001025"/>
    </source>
</evidence>
<sequence length="44" mass="4886">MSRTALAAVNKKPTRANAQWHLLYEFTLPLGGSSEARGGLHTWF</sequence>
<dbReference type="AntiFam" id="ANF00256">
    <property type="entry name" value="Protein of unknown function (DUF1586)"/>
</dbReference>
<dbReference type="AlphaFoldDB" id="Q7UIM6"/>
<dbReference type="EnsemblBacteria" id="CAD77588">
    <property type="protein sequence ID" value="CAD77588"/>
    <property type="gene ID" value="RB12439"/>
</dbReference>
<proteinExistence type="predicted"/>
<dbReference type="Proteomes" id="UP000001025">
    <property type="component" value="Chromosome"/>
</dbReference>
<keyword evidence="2" id="KW-1185">Reference proteome</keyword>
<gene>
    <name evidence="1" type="ordered locus">RB12439</name>
</gene>
<dbReference type="EMBL" id="BX294155">
    <property type="protein sequence ID" value="CAD77588.1"/>
    <property type="molecule type" value="Genomic_DNA"/>
</dbReference>
<organism evidence="1 2">
    <name type="scientific">Rhodopirellula baltica (strain DSM 10527 / NCIMB 13988 / SH1)</name>
    <dbReference type="NCBI Taxonomy" id="243090"/>
    <lineage>
        <taxon>Bacteria</taxon>
        <taxon>Pseudomonadati</taxon>
        <taxon>Planctomycetota</taxon>
        <taxon>Planctomycetia</taxon>
        <taxon>Pirellulales</taxon>
        <taxon>Pirellulaceae</taxon>
        <taxon>Rhodopirellula</taxon>
    </lineage>
</organism>
<protein>
    <submittedName>
        <fullName evidence="1">Uncharacterized protein</fullName>
    </submittedName>
</protein>
<name>Q7UIM6_RHOBA</name>
<evidence type="ECO:0000313" key="1">
    <source>
        <dbReference type="EMBL" id="CAD77588.1"/>
    </source>
</evidence>
<dbReference type="InParanoid" id="Q7UIM6"/>
<dbReference type="HOGENOM" id="CLU_3221260_0_0_0"/>
<accession>Q7UIM6</accession>
<dbReference type="KEGG" id="rba:RB12439"/>